<name>A0ABY4M8Y3_9ACTN</name>
<feature type="transmembrane region" description="Helical" evidence="2">
    <location>
        <begin position="36"/>
        <end position="60"/>
    </location>
</feature>
<evidence type="ECO:0000313" key="3">
    <source>
        <dbReference type="EMBL" id="UQA92836.1"/>
    </source>
</evidence>
<proteinExistence type="predicted"/>
<accession>A0ABY4M8Y3</accession>
<keyword evidence="2" id="KW-0472">Membrane</keyword>
<evidence type="ECO:0008006" key="5">
    <source>
        <dbReference type="Google" id="ProtNLM"/>
    </source>
</evidence>
<dbReference type="RefSeq" id="WP_248863698.1">
    <property type="nucleotide sequence ID" value="NZ_CP086322.1"/>
</dbReference>
<evidence type="ECO:0000256" key="1">
    <source>
        <dbReference type="SAM" id="MobiDB-lite"/>
    </source>
</evidence>
<sequence length="64" mass="6913">MAEHEITGCPKCDADAHRKAGEEREKQQREANVRPINLVVAATAAGLVLFVLWAGLMAVLSRIG</sequence>
<keyword evidence="2" id="KW-1133">Transmembrane helix</keyword>
<organism evidence="3 4">
    <name type="scientific">Streptomyces halobius</name>
    <dbReference type="NCBI Taxonomy" id="2879846"/>
    <lineage>
        <taxon>Bacteria</taxon>
        <taxon>Bacillati</taxon>
        <taxon>Actinomycetota</taxon>
        <taxon>Actinomycetes</taxon>
        <taxon>Kitasatosporales</taxon>
        <taxon>Streptomycetaceae</taxon>
        <taxon>Streptomyces</taxon>
    </lineage>
</organism>
<keyword evidence="2" id="KW-0812">Transmembrane</keyword>
<protein>
    <recommendedName>
        <fullName evidence="5">Transmembrane protein</fullName>
    </recommendedName>
</protein>
<dbReference type="EMBL" id="CP086322">
    <property type="protein sequence ID" value="UQA92836.1"/>
    <property type="molecule type" value="Genomic_DNA"/>
</dbReference>
<evidence type="ECO:0000256" key="2">
    <source>
        <dbReference type="SAM" id="Phobius"/>
    </source>
</evidence>
<keyword evidence="4" id="KW-1185">Reference proteome</keyword>
<gene>
    <name evidence="3" type="ORF">K9S39_14235</name>
</gene>
<evidence type="ECO:0000313" key="4">
    <source>
        <dbReference type="Proteomes" id="UP000830115"/>
    </source>
</evidence>
<reference evidence="3" key="1">
    <citation type="submission" date="2021-10" db="EMBL/GenBank/DDBJ databases">
        <title>Streptomyces nigrumlapis sp.nov.,an antimicrobial producing actinobacterium isolated from Black Gobi rocks.</title>
        <authorList>
            <person name="Wen Y."/>
            <person name="Zhang W."/>
            <person name="Liu X.G."/>
        </authorList>
    </citation>
    <scope>NUCLEOTIDE SEQUENCE</scope>
    <source>
        <strain evidence="3">ST13-2-2</strain>
    </source>
</reference>
<dbReference type="Proteomes" id="UP000830115">
    <property type="component" value="Chromosome"/>
</dbReference>
<feature type="region of interest" description="Disordered" evidence="1">
    <location>
        <begin position="1"/>
        <end position="30"/>
    </location>
</feature>